<dbReference type="STRING" id="246437.L9KIE6"/>
<dbReference type="PANTHER" id="PTHR10956:SF48">
    <property type="entry name" value="60S RIBOSOMAL PROTEIN L31"/>
    <property type="match status" value="1"/>
</dbReference>
<keyword evidence="2 5" id="KW-0689">Ribosomal protein</keyword>
<dbReference type="SMART" id="SM01380">
    <property type="entry name" value="Ribosomal_L31e"/>
    <property type="match status" value="1"/>
</dbReference>
<name>L9KIE6_TUPCH</name>
<dbReference type="InterPro" id="IPR000054">
    <property type="entry name" value="Ribosomal_eL31"/>
</dbReference>
<dbReference type="GO" id="GO:0022625">
    <property type="term" value="C:cytosolic large ribosomal subunit"/>
    <property type="evidence" value="ECO:0007669"/>
    <property type="project" value="TreeGrafter"/>
</dbReference>
<feature type="compositionally biased region" description="Polar residues" evidence="4">
    <location>
        <begin position="193"/>
        <end position="202"/>
    </location>
</feature>
<dbReference type="SUPFAM" id="SSF54575">
    <property type="entry name" value="Ribosomal protein L31e"/>
    <property type="match status" value="1"/>
</dbReference>
<dbReference type="GO" id="GO:0003735">
    <property type="term" value="F:structural constituent of ribosome"/>
    <property type="evidence" value="ECO:0007669"/>
    <property type="project" value="InterPro"/>
</dbReference>
<gene>
    <name evidence="5" type="ORF">TREES_T100010862</name>
</gene>
<comment type="similarity">
    <text evidence="1">Belongs to the eukaryotic ribosomal protein eL31 family.</text>
</comment>
<evidence type="ECO:0000256" key="4">
    <source>
        <dbReference type="SAM" id="MobiDB-lite"/>
    </source>
</evidence>
<feature type="region of interest" description="Disordered" evidence="4">
    <location>
        <begin position="193"/>
        <end position="272"/>
    </location>
</feature>
<evidence type="ECO:0000313" key="6">
    <source>
        <dbReference type="Proteomes" id="UP000011518"/>
    </source>
</evidence>
<dbReference type="GO" id="GO:0002181">
    <property type="term" value="P:cytoplasmic translation"/>
    <property type="evidence" value="ECO:0007669"/>
    <property type="project" value="TreeGrafter"/>
</dbReference>
<dbReference type="EMBL" id="KB320831">
    <property type="protein sequence ID" value="ELW62274.1"/>
    <property type="molecule type" value="Genomic_DNA"/>
</dbReference>
<dbReference type="PANTHER" id="PTHR10956">
    <property type="entry name" value="60S RIBOSOMAL PROTEIN L31"/>
    <property type="match status" value="1"/>
</dbReference>
<proteinExistence type="inferred from homology"/>
<protein>
    <submittedName>
        <fullName evidence="5">60S ribosomal protein L31</fullName>
    </submittedName>
</protein>
<reference evidence="6" key="2">
    <citation type="journal article" date="2013" name="Nat. Commun.">
        <title>Genome of the Chinese tree shrew.</title>
        <authorList>
            <person name="Fan Y."/>
            <person name="Huang Z.Y."/>
            <person name="Cao C.C."/>
            <person name="Chen C.S."/>
            <person name="Chen Y.X."/>
            <person name="Fan D.D."/>
            <person name="He J."/>
            <person name="Hou H.L."/>
            <person name="Hu L."/>
            <person name="Hu X.T."/>
            <person name="Jiang X.T."/>
            <person name="Lai R."/>
            <person name="Lang Y.S."/>
            <person name="Liang B."/>
            <person name="Liao S.G."/>
            <person name="Mu D."/>
            <person name="Ma Y.Y."/>
            <person name="Niu Y.Y."/>
            <person name="Sun X.Q."/>
            <person name="Xia J.Q."/>
            <person name="Xiao J."/>
            <person name="Xiong Z.Q."/>
            <person name="Xu L."/>
            <person name="Yang L."/>
            <person name="Zhang Y."/>
            <person name="Zhao W."/>
            <person name="Zhao X.D."/>
            <person name="Zheng Y.T."/>
            <person name="Zhou J.M."/>
            <person name="Zhu Y.B."/>
            <person name="Zhang G.J."/>
            <person name="Wang J."/>
            <person name="Yao Y.G."/>
        </authorList>
    </citation>
    <scope>NUCLEOTIDE SEQUENCE [LARGE SCALE GENOMIC DNA]</scope>
</reference>
<dbReference type="Pfam" id="PF01198">
    <property type="entry name" value="Ribosomal_L31e"/>
    <property type="match status" value="1"/>
</dbReference>
<dbReference type="Gene3D" id="3.10.440.10">
    <property type="match status" value="1"/>
</dbReference>
<dbReference type="AlphaFoldDB" id="L9KIE6"/>
<feature type="compositionally biased region" description="Acidic residues" evidence="4">
    <location>
        <begin position="255"/>
        <end position="266"/>
    </location>
</feature>
<keyword evidence="3" id="KW-0687">Ribonucleoprotein</keyword>
<dbReference type="InParanoid" id="L9KIE6"/>
<reference evidence="6" key="1">
    <citation type="submission" date="2012-07" db="EMBL/GenBank/DDBJ databases">
        <title>Genome of the Chinese tree shrew, a rising model animal genetically related to primates.</title>
        <authorList>
            <person name="Zhang G."/>
            <person name="Fan Y."/>
            <person name="Yao Y."/>
            <person name="Huang Z."/>
        </authorList>
    </citation>
    <scope>NUCLEOTIDE SEQUENCE [LARGE SCALE GENOMIC DNA]</scope>
</reference>
<organism evidence="5 6">
    <name type="scientific">Tupaia chinensis</name>
    <name type="common">Chinese tree shrew</name>
    <name type="synonym">Tupaia belangeri chinensis</name>
    <dbReference type="NCBI Taxonomy" id="246437"/>
    <lineage>
        <taxon>Eukaryota</taxon>
        <taxon>Metazoa</taxon>
        <taxon>Chordata</taxon>
        <taxon>Craniata</taxon>
        <taxon>Vertebrata</taxon>
        <taxon>Euteleostomi</taxon>
        <taxon>Mammalia</taxon>
        <taxon>Eutheria</taxon>
        <taxon>Euarchontoglires</taxon>
        <taxon>Scandentia</taxon>
        <taxon>Tupaiidae</taxon>
        <taxon>Tupaia</taxon>
    </lineage>
</organism>
<evidence type="ECO:0000256" key="2">
    <source>
        <dbReference type="ARBA" id="ARBA00022980"/>
    </source>
</evidence>
<evidence type="ECO:0000256" key="1">
    <source>
        <dbReference type="ARBA" id="ARBA00010808"/>
    </source>
</evidence>
<dbReference type="Proteomes" id="UP000011518">
    <property type="component" value="Unassembled WGS sequence"/>
</dbReference>
<evidence type="ECO:0000256" key="3">
    <source>
        <dbReference type="ARBA" id="ARBA00023274"/>
    </source>
</evidence>
<sequence length="272" mass="30411">MKMKQVPNFANQVCSITVTSIWKAGTGADWSGKYGSAEDKRSVTSKLSLRGLRNFPEGNHTRISSRKEMLDIQNGSCKDEWREGPSASNKVVTPEHTISIHKSIHGVGFKKHAPQALRFGNLPERDVDSRCALTPSSTKLRQRNCVQLSRKRDEDENSPNKLYTLFSCYLSSCKTFSKCFLCSGALFPKKQMENQPVWPTSSETKKIEKEQSKQTLEAKNDKSVEEHSSSSQKKEETHVKVESGEGLHHSAEEGDLRDDDDNEDGVGGEMNS</sequence>
<feature type="compositionally biased region" description="Basic and acidic residues" evidence="4">
    <location>
        <begin position="203"/>
        <end position="254"/>
    </location>
</feature>
<accession>L9KIE6</accession>
<keyword evidence="6" id="KW-1185">Reference proteome</keyword>
<evidence type="ECO:0000313" key="5">
    <source>
        <dbReference type="EMBL" id="ELW62274.1"/>
    </source>
</evidence>
<dbReference type="InterPro" id="IPR023621">
    <property type="entry name" value="Ribosomal_eL31_dom_sf"/>
</dbReference>